<organism evidence="1 2">
    <name type="scientific">Trichostrongylus colubriformis</name>
    <name type="common">Black scour worm</name>
    <dbReference type="NCBI Taxonomy" id="6319"/>
    <lineage>
        <taxon>Eukaryota</taxon>
        <taxon>Metazoa</taxon>
        <taxon>Ecdysozoa</taxon>
        <taxon>Nematoda</taxon>
        <taxon>Chromadorea</taxon>
        <taxon>Rhabditida</taxon>
        <taxon>Rhabditina</taxon>
        <taxon>Rhabditomorpha</taxon>
        <taxon>Strongyloidea</taxon>
        <taxon>Trichostrongylidae</taxon>
        <taxon>Trichostrongylus</taxon>
    </lineage>
</organism>
<dbReference type="Proteomes" id="UP001331761">
    <property type="component" value="Unassembled WGS sequence"/>
</dbReference>
<dbReference type="Pfam" id="PF14625">
    <property type="entry name" value="Lustrin_cystein"/>
    <property type="match status" value="1"/>
</dbReference>
<evidence type="ECO:0000313" key="2">
    <source>
        <dbReference type="Proteomes" id="UP001331761"/>
    </source>
</evidence>
<dbReference type="EMBL" id="WIXE01016314">
    <property type="protein sequence ID" value="KAK5972778.1"/>
    <property type="molecule type" value="Genomic_DNA"/>
</dbReference>
<dbReference type="SMART" id="SM00289">
    <property type="entry name" value="WR1"/>
    <property type="match status" value="1"/>
</dbReference>
<evidence type="ECO:0000313" key="1">
    <source>
        <dbReference type="EMBL" id="KAK5972778.1"/>
    </source>
</evidence>
<gene>
    <name evidence="1" type="ORF">GCK32_014622</name>
</gene>
<reference evidence="1 2" key="1">
    <citation type="submission" date="2019-10" db="EMBL/GenBank/DDBJ databases">
        <title>Assembly and Annotation for the nematode Trichostrongylus colubriformis.</title>
        <authorList>
            <person name="Martin J."/>
        </authorList>
    </citation>
    <scope>NUCLEOTIDE SEQUENCE [LARGE SCALE GENOMIC DNA]</scope>
    <source>
        <strain evidence="1">G859</strain>
        <tissue evidence="1">Whole worm</tissue>
    </source>
</reference>
<protein>
    <submittedName>
        <fullName evidence="1">Uncharacterized protein</fullName>
    </submittedName>
</protein>
<sequence length="87" mass="9389">MVRSERFVCCSAVPMCIQGDPEMYLIGRVKRCSSTSDCGRGFSCTESNVNGVTVCCSLGAVPMGDISESDKVNVARIDDMEWVIVEG</sequence>
<keyword evidence="2" id="KW-1185">Reference proteome</keyword>
<comment type="caution">
    <text evidence="1">The sequence shown here is derived from an EMBL/GenBank/DDBJ whole genome shotgun (WGS) entry which is preliminary data.</text>
</comment>
<dbReference type="InterPro" id="IPR028150">
    <property type="entry name" value="Lustrin_cystein"/>
</dbReference>
<name>A0AAN8FLQ1_TRICO</name>
<proteinExistence type="predicted"/>
<accession>A0AAN8FLQ1</accession>
<dbReference type="AlphaFoldDB" id="A0AAN8FLQ1"/>
<dbReference type="InterPro" id="IPR006150">
    <property type="entry name" value="Cys_repeat_1"/>
</dbReference>